<protein>
    <submittedName>
        <fullName evidence="1">Uncharacterized protein</fullName>
    </submittedName>
</protein>
<keyword evidence="2" id="KW-1185">Reference proteome</keyword>
<dbReference type="EMBL" id="JAAGYR010000004">
    <property type="protein sequence ID" value="NEN75236.1"/>
    <property type="molecule type" value="Genomic_DNA"/>
</dbReference>
<organism evidence="1 2">
    <name type="scientific">Pelistega ratti</name>
    <dbReference type="NCBI Taxonomy" id="2652177"/>
    <lineage>
        <taxon>Bacteria</taxon>
        <taxon>Pseudomonadati</taxon>
        <taxon>Pseudomonadota</taxon>
        <taxon>Betaproteobacteria</taxon>
        <taxon>Burkholderiales</taxon>
        <taxon>Alcaligenaceae</taxon>
        <taxon>Pelistega</taxon>
    </lineage>
</organism>
<gene>
    <name evidence="1" type="ORF">F9B74_02690</name>
</gene>
<proteinExistence type="predicted"/>
<name>A0A6L9Y4R9_9BURK</name>
<reference evidence="1 2" key="1">
    <citation type="submission" date="2020-02" db="EMBL/GenBank/DDBJ databases">
        <title>Pelistega sp. NLN82 were isolated from wild rodents of the Hainan Island.</title>
        <authorList>
            <person name="Niu N."/>
            <person name="Zhou J."/>
        </authorList>
    </citation>
    <scope>NUCLEOTIDE SEQUENCE [LARGE SCALE GENOMIC DNA]</scope>
    <source>
        <strain evidence="1 2">NLN82</strain>
    </source>
</reference>
<evidence type="ECO:0000313" key="2">
    <source>
        <dbReference type="Proteomes" id="UP000477651"/>
    </source>
</evidence>
<comment type="caution">
    <text evidence="1">The sequence shown here is derived from an EMBL/GenBank/DDBJ whole genome shotgun (WGS) entry which is preliminary data.</text>
</comment>
<dbReference type="AlphaFoldDB" id="A0A6L9Y4R9"/>
<dbReference type="RefSeq" id="WP_163763960.1">
    <property type="nucleotide sequence ID" value="NZ_JAAGYR010000004.1"/>
</dbReference>
<sequence>MKRYLHIQLLFIAHLKRWAFPFVEPPQRNDYPRIAKYSDPNKGSATILLYFLDQKNKGKK</sequence>
<dbReference type="Proteomes" id="UP000477651">
    <property type="component" value="Unassembled WGS sequence"/>
</dbReference>
<evidence type="ECO:0000313" key="1">
    <source>
        <dbReference type="EMBL" id="NEN75236.1"/>
    </source>
</evidence>
<accession>A0A6L9Y4R9</accession>